<evidence type="ECO:0000313" key="1">
    <source>
        <dbReference type="EMBL" id="KAK3701486.1"/>
    </source>
</evidence>
<name>A0ACC3MQR9_9PEZI</name>
<dbReference type="Proteomes" id="UP001281147">
    <property type="component" value="Unassembled WGS sequence"/>
</dbReference>
<organism evidence="1 2">
    <name type="scientific">Vermiconidia calcicola</name>
    <dbReference type="NCBI Taxonomy" id="1690605"/>
    <lineage>
        <taxon>Eukaryota</taxon>
        <taxon>Fungi</taxon>
        <taxon>Dikarya</taxon>
        <taxon>Ascomycota</taxon>
        <taxon>Pezizomycotina</taxon>
        <taxon>Dothideomycetes</taxon>
        <taxon>Dothideomycetidae</taxon>
        <taxon>Mycosphaerellales</taxon>
        <taxon>Extremaceae</taxon>
        <taxon>Vermiconidia</taxon>
    </lineage>
</organism>
<protein>
    <submittedName>
        <fullName evidence="1">Uncharacterized protein</fullName>
    </submittedName>
</protein>
<keyword evidence="2" id="KW-1185">Reference proteome</keyword>
<evidence type="ECO:0000313" key="2">
    <source>
        <dbReference type="Proteomes" id="UP001281147"/>
    </source>
</evidence>
<sequence>MTGLGPWHSERLIYRAIEPEDEPVLLSISSDPEAFSNSAPFLPQPRSKRSATQHREWLEGALISAMICLPPPTSGSQDDTAMRPNPVGLIHLHGSDPRLAHHRHGDIGINVRKTYQGQGYGTEAIKWVLHWGFQYAGLHRIELGAFEYNPGAVKLYERIGFVPEGKRRDWVWFNGRYWDVHMFSMLEHEWRERFGEKQNSSN</sequence>
<reference evidence="1" key="1">
    <citation type="submission" date="2023-07" db="EMBL/GenBank/DDBJ databases">
        <title>Black Yeasts Isolated from many extreme environments.</title>
        <authorList>
            <person name="Coleine C."/>
            <person name="Stajich J.E."/>
            <person name="Selbmann L."/>
        </authorList>
    </citation>
    <scope>NUCLEOTIDE SEQUENCE</scope>
    <source>
        <strain evidence="1">CCFEE 5714</strain>
    </source>
</reference>
<comment type="caution">
    <text evidence="1">The sequence shown here is derived from an EMBL/GenBank/DDBJ whole genome shotgun (WGS) entry which is preliminary data.</text>
</comment>
<dbReference type="EMBL" id="JAUTXU010000173">
    <property type="protein sequence ID" value="KAK3701486.1"/>
    <property type="molecule type" value="Genomic_DNA"/>
</dbReference>
<proteinExistence type="predicted"/>
<gene>
    <name evidence="1" type="ORF">LTR37_015460</name>
</gene>
<accession>A0ACC3MQR9</accession>